<keyword evidence="4" id="KW-1185">Reference proteome</keyword>
<evidence type="ECO:0000313" key="3">
    <source>
        <dbReference type="EMBL" id="KAJ3739767.1"/>
    </source>
</evidence>
<comment type="caution">
    <text evidence="3">The sequence shown here is derived from an EMBL/GenBank/DDBJ whole genome shotgun (WGS) entry which is preliminary data.</text>
</comment>
<feature type="transmembrane region" description="Helical" evidence="2">
    <location>
        <begin position="171"/>
        <end position="193"/>
    </location>
</feature>
<keyword evidence="2" id="KW-0472">Membrane</keyword>
<evidence type="ECO:0000256" key="2">
    <source>
        <dbReference type="SAM" id="Phobius"/>
    </source>
</evidence>
<dbReference type="EMBL" id="JANVFU010000017">
    <property type="protein sequence ID" value="KAJ3739767.1"/>
    <property type="molecule type" value="Genomic_DNA"/>
</dbReference>
<sequence>MAITTVKAELGGTVVDCLVYGLFLSIFAQAMQVLLNRNIYDRTSIFLMSTTVALFCLITSHLALDIDRAFRAFTSNIATPNYPEDYFNILSGAEPLAKNSAYVTITLIADAFLIFRCWAAFGQSYLVIAIPSALYVGNLATACWALVTFKEAENPTTGVVIVAEVISRVKYMYITTLCLNLYCSLAIAIRIWLVQRQSTGTSGHLLRNTITIITESAALYSTFLIILITSAALENPLMYAVLNPMPSIIGFVFSSIIVRVGSGRSFITHQPTRSLGGGKGFQTRSLVESVIRFGRPGTAHRGEESTFGLETTTAGDAESVIPMASVHFPPEASRQINTPDDYTTRSPVLDSRPHQKDEEKMGACDI</sequence>
<dbReference type="AlphaFoldDB" id="A0A9W8NSD1"/>
<accession>A0A9W8NSD1</accession>
<keyword evidence="2" id="KW-1133">Transmembrane helix</keyword>
<feature type="compositionally biased region" description="Basic and acidic residues" evidence="1">
    <location>
        <begin position="351"/>
        <end position="366"/>
    </location>
</feature>
<feature type="region of interest" description="Disordered" evidence="1">
    <location>
        <begin position="329"/>
        <end position="366"/>
    </location>
</feature>
<organism evidence="3 4">
    <name type="scientific">Lentinula detonsa</name>
    <dbReference type="NCBI Taxonomy" id="2804962"/>
    <lineage>
        <taxon>Eukaryota</taxon>
        <taxon>Fungi</taxon>
        <taxon>Dikarya</taxon>
        <taxon>Basidiomycota</taxon>
        <taxon>Agaricomycotina</taxon>
        <taxon>Agaricomycetes</taxon>
        <taxon>Agaricomycetidae</taxon>
        <taxon>Agaricales</taxon>
        <taxon>Marasmiineae</taxon>
        <taxon>Omphalotaceae</taxon>
        <taxon>Lentinula</taxon>
    </lineage>
</organism>
<feature type="transmembrane region" description="Helical" evidence="2">
    <location>
        <begin position="125"/>
        <end position="147"/>
    </location>
</feature>
<evidence type="ECO:0000313" key="4">
    <source>
        <dbReference type="Proteomes" id="UP001142393"/>
    </source>
</evidence>
<protein>
    <submittedName>
        <fullName evidence="3">Uncharacterized protein</fullName>
    </submittedName>
</protein>
<evidence type="ECO:0000256" key="1">
    <source>
        <dbReference type="SAM" id="MobiDB-lite"/>
    </source>
</evidence>
<feature type="transmembrane region" description="Helical" evidence="2">
    <location>
        <begin position="45"/>
        <end position="64"/>
    </location>
</feature>
<name>A0A9W8NSD1_9AGAR</name>
<feature type="transmembrane region" description="Helical" evidence="2">
    <location>
        <begin position="205"/>
        <end position="231"/>
    </location>
</feature>
<keyword evidence="2" id="KW-0812">Transmembrane</keyword>
<proteinExistence type="predicted"/>
<feature type="transmembrane region" description="Helical" evidence="2">
    <location>
        <begin position="237"/>
        <end position="258"/>
    </location>
</feature>
<feature type="transmembrane region" description="Helical" evidence="2">
    <location>
        <begin position="12"/>
        <end position="33"/>
    </location>
</feature>
<dbReference type="Proteomes" id="UP001142393">
    <property type="component" value="Unassembled WGS sequence"/>
</dbReference>
<reference evidence="3 4" key="1">
    <citation type="journal article" date="2023" name="Proc. Natl. Acad. Sci. U.S.A.">
        <title>A global phylogenomic analysis of the shiitake genus Lentinula.</title>
        <authorList>
            <person name="Sierra-Patev S."/>
            <person name="Min B."/>
            <person name="Naranjo-Ortiz M."/>
            <person name="Looney B."/>
            <person name="Konkel Z."/>
            <person name="Slot J.C."/>
            <person name="Sakamoto Y."/>
            <person name="Steenwyk J.L."/>
            <person name="Rokas A."/>
            <person name="Carro J."/>
            <person name="Camarero S."/>
            <person name="Ferreira P."/>
            <person name="Molpeceres G."/>
            <person name="Ruiz-Duenas F.J."/>
            <person name="Serrano A."/>
            <person name="Henrissat B."/>
            <person name="Drula E."/>
            <person name="Hughes K.W."/>
            <person name="Mata J.L."/>
            <person name="Ishikawa N.K."/>
            <person name="Vargas-Isla R."/>
            <person name="Ushijima S."/>
            <person name="Smith C.A."/>
            <person name="Donoghue J."/>
            <person name="Ahrendt S."/>
            <person name="Andreopoulos W."/>
            <person name="He G."/>
            <person name="LaButti K."/>
            <person name="Lipzen A."/>
            <person name="Ng V."/>
            <person name="Riley R."/>
            <person name="Sandor L."/>
            <person name="Barry K."/>
            <person name="Martinez A.T."/>
            <person name="Xiao Y."/>
            <person name="Gibbons J.G."/>
            <person name="Terashima K."/>
            <person name="Grigoriev I.V."/>
            <person name="Hibbett D."/>
        </authorList>
    </citation>
    <scope>NUCLEOTIDE SEQUENCE [LARGE SCALE GENOMIC DNA]</scope>
    <source>
        <strain evidence="3 4">TFB7810</strain>
    </source>
</reference>
<feature type="compositionally biased region" description="Polar residues" evidence="1">
    <location>
        <begin position="334"/>
        <end position="346"/>
    </location>
</feature>
<gene>
    <name evidence="3" type="ORF">DFH05DRAFT_1585147</name>
</gene>